<evidence type="ECO:0000313" key="2">
    <source>
        <dbReference type="EMBL" id="KAJ1127953.1"/>
    </source>
</evidence>
<comment type="caution">
    <text evidence="2">The sequence shown here is derived from an EMBL/GenBank/DDBJ whole genome shotgun (WGS) entry which is preliminary data.</text>
</comment>
<feature type="region of interest" description="Disordered" evidence="1">
    <location>
        <begin position="1"/>
        <end position="105"/>
    </location>
</feature>
<evidence type="ECO:0000256" key="1">
    <source>
        <dbReference type="SAM" id="MobiDB-lite"/>
    </source>
</evidence>
<dbReference type="EMBL" id="JANPWB010000011">
    <property type="protein sequence ID" value="KAJ1127953.1"/>
    <property type="molecule type" value="Genomic_DNA"/>
</dbReference>
<accession>A0AAV7PN68</accession>
<proteinExistence type="predicted"/>
<feature type="compositionally biased region" description="Polar residues" evidence="1">
    <location>
        <begin position="61"/>
        <end position="72"/>
    </location>
</feature>
<gene>
    <name evidence="2" type="ORF">NDU88_006346</name>
</gene>
<reference evidence="2" key="1">
    <citation type="journal article" date="2022" name="bioRxiv">
        <title>Sequencing and chromosome-scale assembly of the giantPleurodeles waltlgenome.</title>
        <authorList>
            <person name="Brown T."/>
            <person name="Elewa A."/>
            <person name="Iarovenko S."/>
            <person name="Subramanian E."/>
            <person name="Araus A.J."/>
            <person name="Petzold A."/>
            <person name="Susuki M."/>
            <person name="Suzuki K.-i.T."/>
            <person name="Hayashi T."/>
            <person name="Toyoda A."/>
            <person name="Oliveira C."/>
            <person name="Osipova E."/>
            <person name="Leigh N.D."/>
            <person name="Simon A."/>
            <person name="Yun M.H."/>
        </authorList>
    </citation>
    <scope>NUCLEOTIDE SEQUENCE</scope>
    <source>
        <strain evidence="2">20211129_DDA</strain>
        <tissue evidence="2">Liver</tissue>
    </source>
</reference>
<organism evidence="2 3">
    <name type="scientific">Pleurodeles waltl</name>
    <name type="common">Iberian ribbed newt</name>
    <dbReference type="NCBI Taxonomy" id="8319"/>
    <lineage>
        <taxon>Eukaryota</taxon>
        <taxon>Metazoa</taxon>
        <taxon>Chordata</taxon>
        <taxon>Craniata</taxon>
        <taxon>Vertebrata</taxon>
        <taxon>Euteleostomi</taxon>
        <taxon>Amphibia</taxon>
        <taxon>Batrachia</taxon>
        <taxon>Caudata</taxon>
        <taxon>Salamandroidea</taxon>
        <taxon>Salamandridae</taxon>
        <taxon>Pleurodelinae</taxon>
        <taxon>Pleurodeles</taxon>
    </lineage>
</organism>
<dbReference type="AlphaFoldDB" id="A0AAV7PN68"/>
<dbReference type="Proteomes" id="UP001066276">
    <property type="component" value="Chromosome 7"/>
</dbReference>
<protein>
    <submittedName>
        <fullName evidence="2">Uncharacterized protein</fullName>
    </submittedName>
</protein>
<keyword evidence="3" id="KW-1185">Reference proteome</keyword>
<sequence>MESRTSNPLELPGLTGQQQTVRAPRKQEEEETPAGRGERAEEAGVTGEEDGRLLQRPVKTQKASGGWKQTESAPEGSTALTAAQEVHGEVSSHASGEAWLTQVRP</sequence>
<name>A0AAV7PN68_PLEWA</name>
<evidence type="ECO:0000313" key="3">
    <source>
        <dbReference type="Proteomes" id="UP001066276"/>
    </source>
</evidence>